<feature type="compositionally biased region" description="Basic and acidic residues" evidence="1">
    <location>
        <begin position="112"/>
        <end position="121"/>
    </location>
</feature>
<dbReference type="EMBL" id="LVLJ01001765">
    <property type="protein sequence ID" value="OAE28118.1"/>
    <property type="molecule type" value="Genomic_DNA"/>
</dbReference>
<keyword evidence="4" id="KW-1185">Reference proteome</keyword>
<organism evidence="3 4">
    <name type="scientific">Marchantia polymorpha subsp. ruderalis</name>
    <dbReference type="NCBI Taxonomy" id="1480154"/>
    <lineage>
        <taxon>Eukaryota</taxon>
        <taxon>Viridiplantae</taxon>
        <taxon>Streptophyta</taxon>
        <taxon>Embryophyta</taxon>
        <taxon>Marchantiophyta</taxon>
        <taxon>Marchantiopsida</taxon>
        <taxon>Marchantiidae</taxon>
        <taxon>Marchantiales</taxon>
        <taxon>Marchantiaceae</taxon>
        <taxon>Marchantia</taxon>
    </lineage>
</organism>
<dbReference type="AlphaFoldDB" id="A0A176W516"/>
<gene>
    <name evidence="3" type="ORF">AXG93_638s1060</name>
</gene>
<keyword evidence="2" id="KW-0812">Transmembrane</keyword>
<feature type="transmembrane region" description="Helical" evidence="2">
    <location>
        <begin position="163"/>
        <end position="186"/>
    </location>
</feature>
<evidence type="ECO:0000313" key="3">
    <source>
        <dbReference type="EMBL" id="OAE28118.1"/>
    </source>
</evidence>
<name>A0A176W516_MARPO</name>
<keyword evidence="2" id="KW-1133">Transmembrane helix</keyword>
<reference evidence="3" key="1">
    <citation type="submission" date="2016-03" db="EMBL/GenBank/DDBJ databases">
        <title>Mechanisms controlling the formation of the plant cell surface in tip-growing cells are functionally conserved among land plants.</title>
        <authorList>
            <person name="Honkanen S."/>
            <person name="Jones V.A."/>
            <person name="Morieri G."/>
            <person name="Champion C."/>
            <person name="Hetherington A.J."/>
            <person name="Kelly S."/>
            <person name="Saint-Marcoux D."/>
            <person name="Proust H."/>
            <person name="Prescott H."/>
            <person name="Dolan L."/>
        </authorList>
    </citation>
    <scope>NUCLEOTIDE SEQUENCE [LARGE SCALE GENOMIC DNA]</scope>
    <source>
        <tissue evidence="3">Whole gametophyte</tissue>
    </source>
</reference>
<feature type="region of interest" description="Disordered" evidence="1">
    <location>
        <begin position="112"/>
        <end position="153"/>
    </location>
</feature>
<sequence length="244" mass="26556">MHIGKDVTADPEAVYSEKSRLIGSGPANLQELDRVRIDELSQITPWRMYAVSAQKNKLDPYRRALRLLCNRDLRKMGYQQANPNTEEFLENRSACGRVELLRTLEFSTRRVNSGDHVDKGSPSRNGDGDSGAGPFATPDGLAKVESERRDGGRSGGLNTVTNWALKACLLAVFLSLAFGSFLLYWATFWGNRVLSLGASVLEGTERRVAGTLRTTRLLVQGLCGAAVAGAAVVFASLEGSFDES</sequence>
<evidence type="ECO:0000256" key="2">
    <source>
        <dbReference type="SAM" id="Phobius"/>
    </source>
</evidence>
<evidence type="ECO:0000256" key="1">
    <source>
        <dbReference type="SAM" id="MobiDB-lite"/>
    </source>
</evidence>
<evidence type="ECO:0000313" key="4">
    <source>
        <dbReference type="Proteomes" id="UP000077202"/>
    </source>
</evidence>
<dbReference type="Proteomes" id="UP000077202">
    <property type="component" value="Unassembled WGS sequence"/>
</dbReference>
<keyword evidence="2" id="KW-0472">Membrane</keyword>
<accession>A0A176W516</accession>
<proteinExistence type="predicted"/>
<feature type="compositionally biased region" description="Basic and acidic residues" evidence="1">
    <location>
        <begin position="142"/>
        <end position="152"/>
    </location>
</feature>
<feature type="transmembrane region" description="Helical" evidence="2">
    <location>
        <begin position="217"/>
        <end position="237"/>
    </location>
</feature>
<protein>
    <submittedName>
        <fullName evidence="3">Uncharacterized protein</fullName>
    </submittedName>
</protein>
<comment type="caution">
    <text evidence="3">The sequence shown here is derived from an EMBL/GenBank/DDBJ whole genome shotgun (WGS) entry which is preliminary data.</text>
</comment>